<evidence type="ECO:0000259" key="1">
    <source>
        <dbReference type="Pfam" id="PF00149"/>
    </source>
</evidence>
<reference evidence="2 3" key="1">
    <citation type="submission" date="2019-02" db="EMBL/GenBank/DDBJ databases">
        <title>Deep-cultivation of Planctomycetes and their phenomic and genomic characterization uncovers novel biology.</title>
        <authorList>
            <person name="Wiegand S."/>
            <person name="Jogler M."/>
            <person name="Boedeker C."/>
            <person name="Pinto D."/>
            <person name="Vollmers J."/>
            <person name="Rivas-Marin E."/>
            <person name="Kohn T."/>
            <person name="Peeters S.H."/>
            <person name="Heuer A."/>
            <person name="Rast P."/>
            <person name="Oberbeckmann S."/>
            <person name="Bunk B."/>
            <person name="Jeske O."/>
            <person name="Meyerdierks A."/>
            <person name="Storesund J.E."/>
            <person name="Kallscheuer N."/>
            <person name="Luecker S."/>
            <person name="Lage O.M."/>
            <person name="Pohl T."/>
            <person name="Merkel B.J."/>
            <person name="Hornburger P."/>
            <person name="Mueller R.-W."/>
            <person name="Bruemmer F."/>
            <person name="Labrenz M."/>
            <person name="Spormann A.M."/>
            <person name="Op den Camp H."/>
            <person name="Overmann J."/>
            <person name="Amann R."/>
            <person name="Jetten M.S.M."/>
            <person name="Mascher T."/>
            <person name="Medema M.H."/>
            <person name="Devos D.P."/>
            <person name="Kaster A.-K."/>
            <person name="Ovreas L."/>
            <person name="Rohde M."/>
            <person name="Galperin M.Y."/>
            <person name="Jogler C."/>
        </authorList>
    </citation>
    <scope>NUCLEOTIDE SEQUENCE [LARGE SCALE GENOMIC DNA]</scope>
    <source>
        <strain evidence="2 3">Pan44</strain>
    </source>
</reference>
<dbReference type="EC" id="3.1.3.16" evidence="2"/>
<organism evidence="2 3">
    <name type="scientific">Caulifigura coniformis</name>
    <dbReference type="NCBI Taxonomy" id="2527983"/>
    <lineage>
        <taxon>Bacteria</taxon>
        <taxon>Pseudomonadati</taxon>
        <taxon>Planctomycetota</taxon>
        <taxon>Planctomycetia</taxon>
        <taxon>Planctomycetales</taxon>
        <taxon>Planctomycetaceae</taxon>
        <taxon>Caulifigura</taxon>
    </lineage>
</organism>
<protein>
    <submittedName>
        <fullName evidence="2">Serine/threonine-protein phosphatase 1</fullName>
        <ecNumber evidence="2">3.1.3.16</ecNumber>
    </submittedName>
</protein>
<accession>A0A517SEG2</accession>
<dbReference type="Pfam" id="PF00149">
    <property type="entry name" value="Metallophos"/>
    <property type="match status" value="1"/>
</dbReference>
<dbReference type="PANTHER" id="PTHR42850:SF4">
    <property type="entry name" value="ZINC-DEPENDENT ENDOPOLYPHOSPHATASE"/>
    <property type="match status" value="1"/>
</dbReference>
<dbReference type="InterPro" id="IPR029052">
    <property type="entry name" value="Metallo-depent_PP-like"/>
</dbReference>
<dbReference type="GO" id="GO:0005737">
    <property type="term" value="C:cytoplasm"/>
    <property type="evidence" value="ECO:0007669"/>
    <property type="project" value="TreeGrafter"/>
</dbReference>
<dbReference type="EMBL" id="CP036271">
    <property type="protein sequence ID" value="QDT54514.1"/>
    <property type="molecule type" value="Genomic_DNA"/>
</dbReference>
<dbReference type="InterPro" id="IPR050126">
    <property type="entry name" value="Ap4A_hydrolase"/>
</dbReference>
<keyword evidence="2" id="KW-0378">Hydrolase</keyword>
<dbReference type="InParanoid" id="A0A517SEG2"/>
<dbReference type="Proteomes" id="UP000315700">
    <property type="component" value="Chromosome"/>
</dbReference>
<name>A0A517SEG2_9PLAN</name>
<dbReference type="InterPro" id="IPR004843">
    <property type="entry name" value="Calcineurin-like_PHP"/>
</dbReference>
<keyword evidence="3" id="KW-1185">Reference proteome</keyword>
<sequence length="235" mass="26180">MSLPAPTDPGRTLAIGDIHGCDVALETLLKELVPRPADTFVVLGDVVDRGPNTKRCIEIIFELQKTCRVVSILGNHEEMFLDAIHGGRWQRTWLQNGGVEMLDSYGGLVDDIPVEHLDYFRSMQDYYEIEWDIFCHGTPYFDTPMEEQTSQGLRWNRISGREPPHGSGKRVICGHTSQKSGLPLVFMGYVCLDTNAYGGGALSALDVASDVLYQADQSGAYRGDLPLADFEIHFR</sequence>
<dbReference type="PANTHER" id="PTHR42850">
    <property type="entry name" value="METALLOPHOSPHOESTERASE"/>
    <property type="match status" value="1"/>
</dbReference>
<evidence type="ECO:0000313" key="2">
    <source>
        <dbReference type="EMBL" id="QDT54514.1"/>
    </source>
</evidence>
<dbReference type="GO" id="GO:0008803">
    <property type="term" value="F:bis(5'-nucleosyl)-tetraphosphatase (symmetrical) activity"/>
    <property type="evidence" value="ECO:0007669"/>
    <property type="project" value="TreeGrafter"/>
</dbReference>
<proteinExistence type="predicted"/>
<dbReference type="FunCoup" id="A0A517SEG2">
    <property type="interactions" value="77"/>
</dbReference>
<dbReference type="GO" id="GO:0110154">
    <property type="term" value="P:RNA decapping"/>
    <property type="evidence" value="ECO:0007669"/>
    <property type="project" value="TreeGrafter"/>
</dbReference>
<dbReference type="RefSeq" id="WP_145030364.1">
    <property type="nucleotide sequence ID" value="NZ_CP036271.1"/>
</dbReference>
<feature type="domain" description="Calcineurin-like phosphoesterase" evidence="1">
    <location>
        <begin position="11"/>
        <end position="127"/>
    </location>
</feature>
<gene>
    <name evidence="2" type="primary">pphA</name>
    <name evidence="2" type="ORF">Pan44_25470</name>
</gene>
<dbReference type="CDD" id="cd00144">
    <property type="entry name" value="MPP_PPP_family"/>
    <property type="match status" value="1"/>
</dbReference>
<dbReference type="Gene3D" id="3.60.21.10">
    <property type="match status" value="1"/>
</dbReference>
<dbReference type="AlphaFoldDB" id="A0A517SEG2"/>
<dbReference type="OrthoDB" id="384253at2"/>
<dbReference type="SUPFAM" id="SSF56300">
    <property type="entry name" value="Metallo-dependent phosphatases"/>
    <property type="match status" value="1"/>
</dbReference>
<dbReference type="GO" id="GO:0004722">
    <property type="term" value="F:protein serine/threonine phosphatase activity"/>
    <property type="evidence" value="ECO:0007669"/>
    <property type="project" value="UniProtKB-EC"/>
</dbReference>
<dbReference type="KEGG" id="ccos:Pan44_25470"/>
<evidence type="ECO:0000313" key="3">
    <source>
        <dbReference type="Proteomes" id="UP000315700"/>
    </source>
</evidence>